<gene>
    <name evidence="2" type="ORF">LSUB1_G001407</name>
</gene>
<accession>A0A8H8RUY0</accession>
<keyword evidence="3" id="KW-1185">Reference proteome</keyword>
<dbReference type="AlphaFoldDB" id="A0A8H8RUY0"/>
<evidence type="ECO:0000256" key="1">
    <source>
        <dbReference type="SAM" id="MobiDB-lite"/>
    </source>
</evidence>
<feature type="compositionally biased region" description="Polar residues" evidence="1">
    <location>
        <begin position="1"/>
        <end position="17"/>
    </location>
</feature>
<reference evidence="2 3" key="1">
    <citation type="submission" date="2018-05" db="EMBL/GenBank/DDBJ databases">
        <title>Genome sequencing and assembly of the regulated plant pathogen Lachnellula willkommii and related sister species for the development of diagnostic species identification markers.</title>
        <authorList>
            <person name="Giroux E."/>
            <person name="Bilodeau G."/>
        </authorList>
    </citation>
    <scope>NUCLEOTIDE SEQUENCE [LARGE SCALE GENOMIC DNA]</scope>
    <source>
        <strain evidence="2 3">CBS 197.66</strain>
    </source>
</reference>
<comment type="caution">
    <text evidence="2">The sequence shown here is derived from an EMBL/GenBank/DDBJ whole genome shotgun (WGS) entry which is preliminary data.</text>
</comment>
<evidence type="ECO:0000313" key="2">
    <source>
        <dbReference type="EMBL" id="TVY42336.1"/>
    </source>
</evidence>
<dbReference type="Proteomes" id="UP000462212">
    <property type="component" value="Unassembled WGS sequence"/>
</dbReference>
<protein>
    <submittedName>
        <fullName evidence="2">Uncharacterized protein</fullName>
    </submittedName>
</protein>
<proteinExistence type="predicted"/>
<evidence type="ECO:0000313" key="3">
    <source>
        <dbReference type="Proteomes" id="UP000462212"/>
    </source>
</evidence>
<name>A0A8H8RUY0_9HELO</name>
<dbReference type="OrthoDB" id="448573at2759"/>
<sequence length="71" mass="7818">MSKRTTANAPNGSSKDSTVGEPAVDKQKKLLAEDTGHFSMIRMLHLADFITELNGTASRAHPRHNYTNRGH</sequence>
<dbReference type="EMBL" id="QGMJ01000100">
    <property type="protein sequence ID" value="TVY42336.1"/>
    <property type="molecule type" value="Genomic_DNA"/>
</dbReference>
<feature type="region of interest" description="Disordered" evidence="1">
    <location>
        <begin position="1"/>
        <end position="26"/>
    </location>
</feature>
<organism evidence="2 3">
    <name type="scientific">Lachnellula subtilissima</name>
    <dbReference type="NCBI Taxonomy" id="602034"/>
    <lineage>
        <taxon>Eukaryota</taxon>
        <taxon>Fungi</taxon>
        <taxon>Dikarya</taxon>
        <taxon>Ascomycota</taxon>
        <taxon>Pezizomycotina</taxon>
        <taxon>Leotiomycetes</taxon>
        <taxon>Helotiales</taxon>
        <taxon>Lachnaceae</taxon>
        <taxon>Lachnellula</taxon>
    </lineage>
</organism>